<organism evidence="1 2">
    <name type="scientific">Caerostris darwini</name>
    <dbReference type="NCBI Taxonomy" id="1538125"/>
    <lineage>
        <taxon>Eukaryota</taxon>
        <taxon>Metazoa</taxon>
        <taxon>Ecdysozoa</taxon>
        <taxon>Arthropoda</taxon>
        <taxon>Chelicerata</taxon>
        <taxon>Arachnida</taxon>
        <taxon>Araneae</taxon>
        <taxon>Araneomorphae</taxon>
        <taxon>Entelegynae</taxon>
        <taxon>Araneoidea</taxon>
        <taxon>Araneidae</taxon>
        <taxon>Caerostris</taxon>
    </lineage>
</organism>
<keyword evidence="2" id="KW-1185">Reference proteome</keyword>
<dbReference type="AlphaFoldDB" id="A0AAV4NTY2"/>
<gene>
    <name evidence="1" type="ORF">CDAR_83001</name>
</gene>
<evidence type="ECO:0000313" key="1">
    <source>
        <dbReference type="EMBL" id="GIX87848.1"/>
    </source>
</evidence>
<accession>A0AAV4NTY2</accession>
<sequence>MFLLVQSCQTKKWAFSVISGLLDISPVVLSGACQATSTLFRTNKENSNSPVVTLRKKEGEKSFHFLPFFKNENFKEKKNRKIVQGDRGKKTHQQYQKLHSVRNNSTHDCCASCPQDFSILLRSEFA</sequence>
<comment type="caution">
    <text evidence="1">The sequence shown here is derived from an EMBL/GenBank/DDBJ whole genome shotgun (WGS) entry which is preliminary data.</text>
</comment>
<reference evidence="1 2" key="1">
    <citation type="submission" date="2021-06" db="EMBL/GenBank/DDBJ databases">
        <title>Caerostris darwini draft genome.</title>
        <authorList>
            <person name="Kono N."/>
            <person name="Arakawa K."/>
        </authorList>
    </citation>
    <scope>NUCLEOTIDE SEQUENCE [LARGE SCALE GENOMIC DNA]</scope>
</reference>
<dbReference type="Proteomes" id="UP001054837">
    <property type="component" value="Unassembled WGS sequence"/>
</dbReference>
<name>A0AAV4NTY2_9ARAC</name>
<dbReference type="EMBL" id="BPLQ01002030">
    <property type="protein sequence ID" value="GIX87848.1"/>
    <property type="molecule type" value="Genomic_DNA"/>
</dbReference>
<evidence type="ECO:0000313" key="2">
    <source>
        <dbReference type="Proteomes" id="UP001054837"/>
    </source>
</evidence>
<protein>
    <submittedName>
        <fullName evidence="1">Uncharacterized protein</fullName>
    </submittedName>
</protein>
<proteinExistence type="predicted"/>